<dbReference type="AlphaFoldDB" id="A0A444Y9W8"/>
<protein>
    <submittedName>
        <fullName evidence="2">Uncharacterized protein</fullName>
    </submittedName>
</protein>
<dbReference type="Proteomes" id="UP000289738">
    <property type="component" value="Chromosome B07"/>
</dbReference>
<sequence>MSQNDRPEAPSPATAANGSAAAKEENPATRALVSSSKAEAESEQGAQSGGVRRLAIDVLPSGFHRAGEVPSAEHAQCATNTSISSRFASCRKSYMTMFGILVMHDLTAASQGSSEPEAKWFDLFSSRYRKVLEQHFSCSSSLPHQWKIWNPYGYSNTPYGGVMDELAGGVIVFLPLPLFDVYAALIGLVTQNSKSTGYGSRGQCGWWSTGYSLRSIYDLACLEDEVDFLTAQSEQDRLKRNNVKFWHVFRSKEIKLAFLVGGGLLVKKFTNISETIMYDLREGSLRGLEERRIAKDLGFKLKM</sequence>
<reference evidence="2 3" key="1">
    <citation type="submission" date="2019-01" db="EMBL/GenBank/DDBJ databases">
        <title>Sequencing of cultivated peanut Arachis hypogaea provides insights into genome evolution and oil improvement.</title>
        <authorList>
            <person name="Chen X."/>
        </authorList>
    </citation>
    <scope>NUCLEOTIDE SEQUENCE [LARGE SCALE GENOMIC DNA]</scope>
    <source>
        <strain evidence="3">cv. Fuhuasheng</strain>
        <tissue evidence="2">Leaves</tissue>
    </source>
</reference>
<organism evidence="2 3">
    <name type="scientific">Arachis hypogaea</name>
    <name type="common">Peanut</name>
    <dbReference type="NCBI Taxonomy" id="3818"/>
    <lineage>
        <taxon>Eukaryota</taxon>
        <taxon>Viridiplantae</taxon>
        <taxon>Streptophyta</taxon>
        <taxon>Embryophyta</taxon>
        <taxon>Tracheophyta</taxon>
        <taxon>Spermatophyta</taxon>
        <taxon>Magnoliopsida</taxon>
        <taxon>eudicotyledons</taxon>
        <taxon>Gunneridae</taxon>
        <taxon>Pentapetalae</taxon>
        <taxon>rosids</taxon>
        <taxon>fabids</taxon>
        <taxon>Fabales</taxon>
        <taxon>Fabaceae</taxon>
        <taxon>Papilionoideae</taxon>
        <taxon>50 kb inversion clade</taxon>
        <taxon>dalbergioids sensu lato</taxon>
        <taxon>Dalbergieae</taxon>
        <taxon>Pterocarpus clade</taxon>
        <taxon>Arachis</taxon>
    </lineage>
</organism>
<gene>
    <name evidence="2" type="ORF">Ahy_B07g086451</name>
</gene>
<feature type="region of interest" description="Disordered" evidence="1">
    <location>
        <begin position="1"/>
        <end position="51"/>
    </location>
</feature>
<evidence type="ECO:0000256" key="1">
    <source>
        <dbReference type="SAM" id="MobiDB-lite"/>
    </source>
</evidence>
<proteinExistence type="predicted"/>
<evidence type="ECO:0000313" key="2">
    <source>
        <dbReference type="EMBL" id="RYQ98685.1"/>
    </source>
</evidence>
<comment type="caution">
    <text evidence="2">The sequence shown here is derived from an EMBL/GenBank/DDBJ whole genome shotgun (WGS) entry which is preliminary data.</text>
</comment>
<name>A0A444Y9W8_ARAHY</name>
<dbReference type="STRING" id="3818.A0A444Y9W8"/>
<dbReference type="EMBL" id="SDMP01000017">
    <property type="protein sequence ID" value="RYQ98685.1"/>
    <property type="molecule type" value="Genomic_DNA"/>
</dbReference>
<accession>A0A444Y9W8</accession>
<feature type="compositionally biased region" description="Low complexity" evidence="1">
    <location>
        <begin position="11"/>
        <end position="21"/>
    </location>
</feature>
<evidence type="ECO:0000313" key="3">
    <source>
        <dbReference type="Proteomes" id="UP000289738"/>
    </source>
</evidence>
<keyword evidence="3" id="KW-1185">Reference proteome</keyword>